<evidence type="ECO:0000256" key="7">
    <source>
        <dbReference type="ARBA" id="ARBA00023136"/>
    </source>
</evidence>
<keyword evidence="2" id="KW-0813">Transport</keyword>
<dbReference type="GO" id="GO:0016887">
    <property type="term" value="F:ATP hydrolysis activity"/>
    <property type="evidence" value="ECO:0007669"/>
    <property type="project" value="InterPro"/>
</dbReference>
<evidence type="ECO:0000256" key="2">
    <source>
        <dbReference type="ARBA" id="ARBA00022448"/>
    </source>
</evidence>
<feature type="transmembrane region" description="Helical" evidence="8">
    <location>
        <begin position="990"/>
        <end position="1009"/>
    </location>
</feature>
<feature type="domain" description="ABC transmembrane type-1" evidence="10">
    <location>
        <begin position="943"/>
        <end position="1156"/>
    </location>
</feature>
<keyword evidence="4" id="KW-0547">Nucleotide-binding</keyword>
<feature type="transmembrane region" description="Helical" evidence="8">
    <location>
        <begin position="870"/>
        <end position="893"/>
    </location>
</feature>
<dbReference type="GO" id="GO:0140359">
    <property type="term" value="F:ABC-type transporter activity"/>
    <property type="evidence" value="ECO:0007669"/>
    <property type="project" value="InterPro"/>
</dbReference>
<feature type="transmembrane region" description="Helical" evidence="8">
    <location>
        <begin position="1015"/>
        <end position="1034"/>
    </location>
</feature>
<dbReference type="InterPro" id="IPR003593">
    <property type="entry name" value="AAA+_ATPase"/>
</dbReference>
<keyword evidence="12" id="KW-1185">Reference proteome</keyword>
<name>A0A9W9PYB9_9EURO</name>
<feature type="transmembrane region" description="Helical" evidence="8">
    <location>
        <begin position="1098"/>
        <end position="1122"/>
    </location>
</feature>
<dbReference type="InterPro" id="IPR036640">
    <property type="entry name" value="ABC1_TM_sf"/>
</dbReference>
<dbReference type="PANTHER" id="PTHR24223:SF399">
    <property type="entry name" value="ABC TRANSPORTER ATNG"/>
    <property type="match status" value="1"/>
</dbReference>
<organism evidence="11 12">
    <name type="scientific">Penicillium atrosanguineum</name>
    <dbReference type="NCBI Taxonomy" id="1132637"/>
    <lineage>
        <taxon>Eukaryota</taxon>
        <taxon>Fungi</taxon>
        <taxon>Dikarya</taxon>
        <taxon>Ascomycota</taxon>
        <taxon>Pezizomycotina</taxon>
        <taxon>Eurotiomycetes</taxon>
        <taxon>Eurotiomycetidae</taxon>
        <taxon>Eurotiales</taxon>
        <taxon>Aspergillaceae</taxon>
        <taxon>Penicillium</taxon>
    </lineage>
</organism>
<feature type="transmembrane region" description="Helical" evidence="8">
    <location>
        <begin position="304"/>
        <end position="326"/>
    </location>
</feature>
<feature type="transmembrane region" description="Helical" evidence="8">
    <location>
        <begin position="486"/>
        <end position="506"/>
    </location>
</feature>
<keyword evidence="5" id="KW-0067">ATP-binding</keyword>
<feature type="transmembrane region" description="Helical" evidence="8">
    <location>
        <begin position="913"/>
        <end position="939"/>
    </location>
</feature>
<dbReference type="Gene3D" id="1.20.1560.10">
    <property type="entry name" value="ABC transporter type 1, transmembrane domain"/>
    <property type="match status" value="2"/>
</dbReference>
<dbReference type="InterPro" id="IPR044726">
    <property type="entry name" value="ABCC_6TM_D2"/>
</dbReference>
<dbReference type="InterPro" id="IPR027417">
    <property type="entry name" value="P-loop_NTPase"/>
</dbReference>
<feature type="transmembrane region" description="Helical" evidence="8">
    <location>
        <begin position="92"/>
        <end position="113"/>
    </location>
</feature>
<feature type="domain" description="ABC transporter" evidence="9">
    <location>
        <begin position="603"/>
        <end position="831"/>
    </location>
</feature>
<feature type="domain" description="ABC transmembrane type-1" evidence="10">
    <location>
        <begin position="280"/>
        <end position="544"/>
    </location>
</feature>
<dbReference type="SUPFAM" id="SSF90123">
    <property type="entry name" value="ABC transporter transmembrane region"/>
    <property type="match status" value="2"/>
</dbReference>
<keyword evidence="7 8" id="KW-0472">Membrane</keyword>
<evidence type="ECO:0000259" key="9">
    <source>
        <dbReference type="PROSITE" id="PS50893"/>
    </source>
</evidence>
<dbReference type="PROSITE" id="PS50893">
    <property type="entry name" value="ABC_TRANSPORTER_2"/>
    <property type="match status" value="2"/>
</dbReference>
<dbReference type="EMBL" id="JAPZBO010000004">
    <property type="protein sequence ID" value="KAJ5318426.1"/>
    <property type="molecule type" value="Genomic_DNA"/>
</dbReference>
<feature type="transmembrane region" description="Helical" evidence="8">
    <location>
        <begin position="21"/>
        <end position="48"/>
    </location>
</feature>
<evidence type="ECO:0000256" key="4">
    <source>
        <dbReference type="ARBA" id="ARBA00022741"/>
    </source>
</evidence>
<proteinExistence type="predicted"/>
<dbReference type="Pfam" id="PF00005">
    <property type="entry name" value="ABC_tran"/>
    <property type="match status" value="2"/>
</dbReference>
<dbReference type="InterPro" id="IPR017871">
    <property type="entry name" value="ABC_transporter-like_CS"/>
</dbReference>
<feature type="transmembrane region" description="Helical" evidence="8">
    <location>
        <begin position="392"/>
        <end position="418"/>
    </location>
</feature>
<dbReference type="SUPFAM" id="SSF52540">
    <property type="entry name" value="P-loop containing nucleoside triphosphate hydrolases"/>
    <property type="match status" value="2"/>
</dbReference>
<accession>A0A9W9PYB9</accession>
<dbReference type="PROSITE" id="PS50929">
    <property type="entry name" value="ABC_TM1F"/>
    <property type="match status" value="2"/>
</dbReference>
<evidence type="ECO:0008006" key="13">
    <source>
        <dbReference type="Google" id="ProtNLM"/>
    </source>
</evidence>
<sequence length="1439" mass="159456">MPTKSMFAFDRKLKPGYNNSFDFSLTFESAILTIAPLGVLIAACPFHIWHYRKRPAVAKIGMHFWLLTIAAIGLFCLEVAKAVVWRMALGDGFAISQAATALSAVGAAAVLLINTLEYRHSPHSSYISSATLSVAFCVDIVKTRSFFMRNGMSTIAALSAATAVPKLAIIMLHEFPKPLCDSTGHILSQEATCGFWNQTLAVWVNPTMGLGRRQALAIKNLSTLGPDYSSQRLSSEFDRIWARQDKTSRWALINTCVVAFRWTLGPAVFSHMLTTACEWAQAFSIQTTVASMGQEEPRWRPTSLILATVAIYLMKMTTISMTTYYINKTSTLTRGLLVTQITKKNFALTLVSAQKTEAVTLMSTDVEQICDLIIELHEFATAIPAVACCLYFIYRMVGVAFVLTFAIALAGCLVAVLMTKPAAKAQKRWVEGIQERVAQMSIVLPQLKGIKMLGLQSTITLFMQRSREAEIKRSLRIRHLRMISQANHSIETVWTMTAGFVGGVFWTTWKGGLDASSLYTYLSLAALFQGPLRALILNSPMLGGCYSNFLRIQEFILQSEREDPRQLFNRIGAISLDVDEREVAANSSDILEKKPLASETVQISINNLAVAALATENHANVLDSVSFDIAIASLNIIIGPVGCGKSTLLRTLLGETALSSGTISIRTDNMAFCHQSAWIPNCTIRQAVVGANEYDHEWYQEVLKASALDYDIGKITDQAKTGNDNGGLLSGGQKQRVALARAIYSRAPVLILDDILSALDRSTAKLIFCRLLAPDGLLKRQGRTVVLATHSVEWLSDADQLLVLDSSGHISSHVDKNDIAAVQTATLTSQNRDKDQDFEEDVVLNLDDESDMDEEKIDTMLANDKTLYKLLFGTVPRYLLIVVATSAVAWQVLSTWNELWARIWLSIGPMDKLLVVPLLIGVFVHVVNSAFMVWVWQIVTMPKIANRMHKLFLDAVMTATLPFLSGSRSGALLNRFSQDMTLFAFKLPHGVFRVFLSLTIVIIQCVYLISGSYYMVAFIPLLFGILWVLQNFYLQTSRQIRILDLETKTPLFATISETAAGVEHIRAYGWQGPLLSQTYEMLDHSQKSFYYMYAIQRWLVVILNAIATATVSGLVSIALLVVNASSQGGLGLALMAVIYLQADLNFLITEWTTLETSLGAVARLQSFMKDTPTEKDEDCVTEQTVTWPSRGEIEFKNVSASYSPEADARRAINDVSFQIKSGESAALVGRTGSGKSSIILTLLNFLRHTGTITIDGVDISNIPREQLRQSITTIPQDHVDIPGTVRDNLLPLEIMNDDEDKKQDDAVLIRILKTVGLWDHISRHGGLHEPLTKIGLSAGQRQLLSLARALMHHANTGSKIVIMDEATSNMDYQTDTIMHRVMETKFENCTRVVVTHRYTVLSQCDVLFRLEDGKVVSQERQSRVNSARADLTSEEVFRE</sequence>
<evidence type="ECO:0000256" key="3">
    <source>
        <dbReference type="ARBA" id="ARBA00022692"/>
    </source>
</evidence>
<evidence type="ECO:0000313" key="11">
    <source>
        <dbReference type="EMBL" id="KAJ5318426.1"/>
    </source>
</evidence>
<dbReference type="InterPro" id="IPR050173">
    <property type="entry name" value="ABC_transporter_C-like"/>
</dbReference>
<dbReference type="PROSITE" id="PS00211">
    <property type="entry name" value="ABC_TRANSPORTER_1"/>
    <property type="match status" value="2"/>
</dbReference>
<dbReference type="Proteomes" id="UP001147746">
    <property type="component" value="Unassembled WGS sequence"/>
</dbReference>
<dbReference type="GO" id="GO:0016020">
    <property type="term" value="C:membrane"/>
    <property type="evidence" value="ECO:0007669"/>
    <property type="project" value="UniProtKB-SubCell"/>
</dbReference>
<evidence type="ECO:0000256" key="8">
    <source>
        <dbReference type="SAM" id="Phobius"/>
    </source>
</evidence>
<feature type="domain" description="ABC transporter" evidence="9">
    <location>
        <begin position="1193"/>
        <end position="1437"/>
    </location>
</feature>
<comment type="subcellular location">
    <subcellularLocation>
        <location evidence="1">Membrane</location>
        <topology evidence="1">Multi-pass membrane protein</topology>
    </subcellularLocation>
</comment>
<dbReference type="Gene3D" id="3.40.50.300">
    <property type="entry name" value="P-loop containing nucleotide triphosphate hydrolases"/>
    <property type="match status" value="2"/>
</dbReference>
<feature type="transmembrane region" description="Helical" evidence="8">
    <location>
        <begin position="60"/>
        <end position="80"/>
    </location>
</feature>
<dbReference type="SMART" id="SM00382">
    <property type="entry name" value="AAA"/>
    <property type="match status" value="2"/>
</dbReference>
<evidence type="ECO:0000256" key="5">
    <source>
        <dbReference type="ARBA" id="ARBA00022840"/>
    </source>
</evidence>
<dbReference type="PANTHER" id="PTHR24223">
    <property type="entry name" value="ATP-BINDING CASSETTE SUB-FAMILY C"/>
    <property type="match status" value="1"/>
</dbReference>
<comment type="caution">
    <text evidence="11">The sequence shown here is derived from an EMBL/GenBank/DDBJ whole genome shotgun (WGS) entry which is preliminary data.</text>
</comment>
<gene>
    <name evidence="11" type="ORF">N7476_004846</name>
</gene>
<reference evidence="11" key="2">
    <citation type="journal article" date="2023" name="IMA Fungus">
        <title>Comparative genomic study of the Penicillium genus elucidates a diverse pangenome and 15 lateral gene transfer events.</title>
        <authorList>
            <person name="Petersen C."/>
            <person name="Sorensen T."/>
            <person name="Nielsen M.R."/>
            <person name="Sondergaard T.E."/>
            <person name="Sorensen J.L."/>
            <person name="Fitzpatrick D.A."/>
            <person name="Frisvad J.C."/>
            <person name="Nielsen K.L."/>
        </authorList>
    </citation>
    <scope>NUCLEOTIDE SEQUENCE</scope>
    <source>
        <strain evidence="11">IBT 21472</strain>
    </source>
</reference>
<dbReference type="GO" id="GO:0005524">
    <property type="term" value="F:ATP binding"/>
    <property type="evidence" value="ECO:0007669"/>
    <property type="project" value="UniProtKB-KW"/>
</dbReference>
<protein>
    <recommendedName>
        <fullName evidence="13">P-loop containing nucleoside triphosphate hydrolase protein</fullName>
    </recommendedName>
</protein>
<feature type="transmembrane region" description="Helical" evidence="8">
    <location>
        <begin position="518"/>
        <end position="536"/>
    </location>
</feature>
<dbReference type="InterPro" id="IPR011527">
    <property type="entry name" value="ABC1_TM_dom"/>
</dbReference>
<dbReference type="CDD" id="cd18580">
    <property type="entry name" value="ABC_6TM_ABCC_D2"/>
    <property type="match status" value="1"/>
</dbReference>
<dbReference type="Pfam" id="PF00664">
    <property type="entry name" value="ABC_membrane"/>
    <property type="match status" value="2"/>
</dbReference>
<evidence type="ECO:0000256" key="1">
    <source>
        <dbReference type="ARBA" id="ARBA00004141"/>
    </source>
</evidence>
<dbReference type="InterPro" id="IPR003439">
    <property type="entry name" value="ABC_transporter-like_ATP-bd"/>
</dbReference>
<reference evidence="11" key="1">
    <citation type="submission" date="2022-12" db="EMBL/GenBank/DDBJ databases">
        <authorList>
            <person name="Petersen C."/>
        </authorList>
    </citation>
    <scope>NUCLEOTIDE SEQUENCE</scope>
    <source>
        <strain evidence="11">IBT 21472</strain>
    </source>
</reference>
<evidence type="ECO:0000259" key="10">
    <source>
        <dbReference type="PROSITE" id="PS50929"/>
    </source>
</evidence>
<evidence type="ECO:0000313" key="12">
    <source>
        <dbReference type="Proteomes" id="UP001147746"/>
    </source>
</evidence>
<keyword evidence="6 8" id="KW-1133">Transmembrane helix</keyword>
<keyword evidence="3 8" id="KW-0812">Transmembrane</keyword>
<evidence type="ECO:0000256" key="6">
    <source>
        <dbReference type="ARBA" id="ARBA00022989"/>
    </source>
</evidence>